<gene>
    <name evidence="3" type="ORF">B5F15_10530</name>
    <name evidence="2" type="ORF">B5F17_09335</name>
</gene>
<reference evidence="4" key="1">
    <citation type="submission" date="2017-04" db="EMBL/GenBank/DDBJ databases">
        <title>Function of individual gut microbiota members based on whole genome sequencing of pure cultures obtained from chicken caecum.</title>
        <authorList>
            <person name="Medvecky M."/>
            <person name="Cejkova D."/>
            <person name="Polansky O."/>
            <person name="Karasova D."/>
            <person name="Kubasova T."/>
            <person name="Cizek A."/>
            <person name="Rychlik I."/>
        </authorList>
    </citation>
    <scope>NUCLEOTIDE SEQUENCE [LARGE SCALE GENOMIC DNA]</scope>
    <source>
        <strain evidence="4">An179</strain>
    </source>
</reference>
<proteinExistence type="predicted"/>
<organism evidence="3 4">
    <name type="scientific">Butyricicoccus pullicaecorum</name>
    <dbReference type="NCBI Taxonomy" id="501571"/>
    <lineage>
        <taxon>Bacteria</taxon>
        <taxon>Bacillati</taxon>
        <taxon>Bacillota</taxon>
        <taxon>Clostridia</taxon>
        <taxon>Eubacteriales</taxon>
        <taxon>Butyricicoccaceae</taxon>
        <taxon>Butyricicoccus</taxon>
    </lineage>
</organism>
<reference evidence="3" key="2">
    <citation type="journal article" date="2018" name="BMC Genomics">
        <title>Whole genome sequencing and function prediction of 133 gut anaerobes isolated from chicken caecum in pure cultures.</title>
        <authorList>
            <person name="Medvecky M."/>
            <person name="Cejkova D."/>
            <person name="Polansky O."/>
            <person name="Karasova D."/>
            <person name="Kubasova T."/>
            <person name="Cizek A."/>
            <person name="Rychlik I."/>
        </authorList>
    </citation>
    <scope>NUCLEOTIDE SEQUENCE</scope>
    <source>
        <strain evidence="3">An179</strain>
        <strain evidence="2">An180</strain>
    </source>
</reference>
<protein>
    <recommendedName>
        <fullName evidence="5">DUF2812 domain-containing protein</fullName>
    </recommendedName>
</protein>
<dbReference type="Proteomes" id="UP000195897">
    <property type="component" value="Unassembled WGS sequence"/>
</dbReference>
<dbReference type="EMBL" id="NFKK01000010">
    <property type="protein sequence ID" value="OUP52454.1"/>
    <property type="molecule type" value="Genomic_DNA"/>
</dbReference>
<dbReference type="EMBL" id="NFKL01000014">
    <property type="protein sequence ID" value="OUP57241.1"/>
    <property type="molecule type" value="Genomic_DNA"/>
</dbReference>
<dbReference type="RefSeq" id="WP_087373331.1">
    <property type="nucleotide sequence ID" value="NZ_NFKK01000010.1"/>
</dbReference>
<feature type="transmembrane region" description="Helical" evidence="1">
    <location>
        <begin position="198"/>
        <end position="220"/>
    </location>
</feature>
<sequence>MLIRKLISTEIWEPRGLETYLTEMEADGLRLTKATGWFLYFEQAEPRRMRYRVEYIRHPDEELLALYDDCGWEYVTETNREVQIFRAPEDTDIPEIHTDAESEANMYRHVKQAARNSFLMAALLSIFLGWMLDWFGLEAMSMPDLAWRVVGFTVLTVLVVCGAVVRYESTCRYLRMLGRGEKAPASSRRYRLGIRAQYLVFASFILYCILVLQPLVQSFIDLASYL</sequence>
<evidence type="ECO:0008006" key="5">
    <source>
        <dbReference type="Google" id="ProtNLM"/>
    </source>
</evidence>
<keyword evidence="1" id="KW-0812">Transmembrane</keyword>
<dbReference type="STRING" id="501571.GCA_900143195_03071"/>
<accession>A0A1Y4LQL0</accession>
<dbReference type="AlphaFoldDB" id="A0A1Y4LQL0"/>
<comment type="caution">
    <text evidence="3">The sequence shown here is derived from an EMBL/GenBank/DDBJ whole genome shotgun (WGS) entry which is preliminary data.</text>
</comment>
<name>A0A1Y4LQL0_9FIRM</name>
<evidence type="ECO:0000313" key="4">
    <source>
        <dbReference type="Proteomes" id="UP000195326"/>
    </source>
</evidence>
<keyword evidence="1" id="KW-0472">Membrane</keyword>
<evidence type="ECO:0000313" key="3">
    <source>
        <dbReference type="EMBL" id="OUP57241.1"/>
    </source>
</evidence>
<dbReference type="Pfam" id="PF11193">
    <property type="entry name" value="DUF2812"/>
    <property type="match status" value="1"/>
</dbReference>
<feature type="transmembrane region" description="Helical" evidence="1">
    <location>
        <begin position="149"/>
        <end position="167"/>
    </location>
</feature>
<feature type="transmembrane region" description="Helical" evidence="1">
    <location>
        <begin position="118"/>
        <end position="137"/>
    </location>
</feature>
<evidence type="ECO:0000313" key="2">
    <source>
        <dbReference type="EMBL" id="OUP52454.1"/>
    </source>
</evidence>
<dbReference type="Proteomes" id="UP000195326">
    <property type="component" value="Unassembled WGS sequence"/>
</dbReference>
<keyword evidence="1" id="KW-1133">Transmembrane helix</keyword>
<evidence type="ECO:0000256" key="1">
    <source>
        <dbReference type="SAM" id="Phobius"/>
    </source>
</evidence>
<dbReference type="InterPro" id="IPR021359">
    <property type="entry name" value="DUF2812"/>
</dbReference>